<dbReference type="InterPro" id="IPR051562">
    <property type="entry name" value="Ascorbate-PTS_EIIC"/>
</dbReference>
<dbReference type="RefSeq" id="WP_313793258.1">
    <property type="nucleotide sequence ID" value="NZ_CP102453.1"/>
</dbReference>
<feature type="transmembrane region" description="Helical" evidence="14">
    <location>
        <begin position="215"/>
        <end position="241"/>
    </location>
</feature>
<evidence type="ECO:0000256" key="8">
    <source>
        <dbReference type="ARBA" id="ARBA00022989"/>
    </source>
</evidence>
<keyword evidence="8 14" id="KW-1133">Transmembrane helix</keyword>
<comment type="subunit">
    <text evidence="2">Homodimer.</text>
</comment>
<proteinExistence type="inferred from homology"/>
<sequence length="422" mass="45570">MQFFVSFFSNPAVLLGAFAFIGLVLNKEKTSADVITGTFKTIIGFLIFSIGGDVITASLQNINAMFQEGFNITGVIASPEAATALAQGEYGFVVSSVLIFGYIMNLFFARFTRFKNILFHGGHALFTASVLGLIMKYYGYSDLVSIIVGGVILGFLMASLPQLTEPFMSDITGDEDPGFVIGHFNMIGYSLSGYLGKLFSKDKDKTTESIKLPKFLSFFSDFLNGVAVLMLILFYISALAAGKEFTQNLAGTVHWLVFPFIQAFRFTAGMSILMTGVKMFLASLTEAFTSISDKYIPGAKPALDVPTIFQYAPNAVLVGFVVSYTASLLSSFVMSLLGFSVVMIPAAHISFFSGGTAAIFGNSTGGWKGAVLGSFVMGLLLSFLPLLLYPLLAEMGIEGSAFPNVDYNIIGYLLHKILSWIQ</sequence>
<evidence type="ECO:0000256" key="6">
    <source>
        <dbReference type="ARBA" id="ARBA00022683"/>
    </source>
</evidence>
<evidence type="ECO:0000256" key="4">
    <source>
        <dbReference type="ARBA" id="ARBA00022475"/>
    </source>
</evidence>
<feature type="transmembrane region" description="Helical" evidence="14">
    <location>
        <begin position="372"/>
        <end position="392"/>
    </location>
</feature>
<evidence type="ECO:0000256" key="10">
    <source>
        <dbReference type="ARBA" id="ARBA00037387"/>
    </source>
</evidence>
<name>A0ABY5P5K4_9LACT</name>
<comment type="function">
    <text evidence="10">The phosphoenolpyruvate-dependent sugar phosphotransferase system (sugar PTS), a major carbohydrate active transport system, catalyzes the phosphorylation of incoming sugar substrates concomitantly with their translocation across the cell membrane. The enzyme II UlaABC PTS system is involved in ascorbate transport.</text>
</comment>
<dbReference type="Pfam" id="PF03611">
    <property type="entry name" value="EIIC-GAT"/>
    <property type="match status" value="1"/>
</dbReference>
<evidence type="ECO:0000256" key="9">
    <source>
        <dbReference type="ARBA" id="ARBA00023136"/>
    </source>
</evidence>
<dbReference type="Proteomes" id="UP001315967">
    <property type="component" value="Chromosome"/>
</dbReference>
<evidence type="ECO:0000313" key="15">
    <source>
        <dbReference type="EMBL" id="UUX33755.1"/>
    </source>
</evidence>
<evidence type="ECO:0000256" key="3">
    <source>
        <dbReference type="ARBA" id="ARBA00022448"/>
    </source>
</evidence>
<feature type="transmembrane region" description="Helical" evidence="14">
    <location>
        <begin position="176"/>
        <end position="195"/>
    </location>
</feature>
<feature type="transmembrane region" description="Helical" evidence="14">
    <location>
        <begin position="6"/>
        <end position="25"/>
    </location>
</feature>
<feature type="transmembrane region" description="Helical" evidence="14">
    <location>
        <begin position="144"/>
        <end position="164"/>
    </location>
</feature>
<feature type="transmembrane region" description="Helical" evidence="14">
    <location>
        <begin position="37"/>
        <end position="59"/>
    </location>
</feature>
<comment type="similarity">
    <text evidence="11">Belongs to the UlaA family.</text>
</comment>
<organism evidence="15 16">
    <name type="scientific">Fundicoccus culcitae</name>
    <dbReference type="NCBI Taxonomy" id="2969821"/>
    <lineage>
        <taxon>Bacteria</taxon>
        <taxon>Bacillati</taxon>
        <taxon>Bacillota</taxon>
        <taxon>Bacilli</taxon>
        <taxon>Lactobacillales</taxon>
        <taxon>Aerococcaceae</taxon>
        <taxon>Fundicoccus</taxon>
    </lineage>
</organism>
<reference evidence="15 16" key="1">
    <citation type="submission" date="2022-08" db="EMBL/GenBank/DDBJ databases">
        <title>Aerococcaceae sp. nov isolated from spoiled eye mask.</title>
        <authorList>
            <person name="Zhou G."/>
            <person name="Xie X.-B."/>
            <person name="Shi Q.-S."/>
            <person name="Wang Y.-S."/>
            <person name="Wen X."/>
            <person name="Peng H."/>
            <person name="Yang X.-J."/>
            <person name="Tao H.-B."/>
            <person name="Huang X.-M."/>
        </authorList>
    </citation>
    <scope>NUCLEOTIDE SEQUENCE [LARGE SCALE GENOMIC DNA]</scope>
    <source>
        <strain evidence="16">DM20194951</strain>
    </source>
</reference>
<dbReference type="EMBL" id="CP102453">
    <property type="protein sequence ID" value="UUX33755.1"/>
    <property type="molecule type" value="Genomic_DNA"/>
</dbReference>
<keyword evidence="4" id="KW-1003">Cell membrane</keyword>
<keyword evidence="9 14" id="KW-0472">Membrane</keyword>
<protein>
    <recommendedName>
        <fullName evidence="12">Ascorbate-specific PTS system EIIC component</fullName>
    </recommendedName>
    <alternativeName>
        <fullName evidence="13">Ascorbate-specific permease IIC component UlaA</fullName>
    </alternativeName>
</protein>
<keyword evidence="3" id="KW-0813">Transport</keyword>
<feature type="transmembrane region" description="Helical" evidence="14">
    <location>
        <begin position="308"/>
        <end position="329"/>
    </location>
</feature>
<comment type="subcellular location">
    <subcellularLocation>
        <location evidence="1">Cell membrane</location>
        <topology evidence="1">Multi-pass membrane protein</topology>
    </subcellularLocation>
</comment>
<keyword evidence="7 14" id="KW-0812">Transmembrane</keyword>
<keyword evidence="5" id="KW-0762">Sugar transport</keyword>
<keyword evidence="16" id="KW-1185">Reference proteome</keyword>
<evidence type="ECO:0000256" key="11">
    <source>
        <dbReference type="ARBA" id="ARBA00038218"/>
    </source>
</evidence>
<feature type="transmembrane region" description="Helical" evidence="14">
    <location>
        <begin position="253"/>
        <end position="274"/>
    </location>
</feature>
<keyword evidence="6" id="KW-0598">Phosphotransferase system</keyword>
<feature type="transmembrane region" description="Helical" evidence="14">
    <location>
        <begin position="90"/>
        <end position="108"/>
    </location>
</feature>
<evidence type="ECO:0000256" key="7">
    <source>
        <dbReference type="ARBA" id="ARBA00022692"/>
    </source>
</evidence>
<evidence type="ECO:0000256" key="12">
    <source>
        <dbReference type="ARBA" id="ARBA00039702"/>
    </source>
</evidence>
<accession>A0ABY5P5K4</accession>
<evidence type="ECO:0000256" key="1">
    <source>
        <dbReference type="ARBA" id="ARBA00004651"/>
    </source>
</evidence>
<evidence type="ECO:0000256" key="14">
    <source>
        <dbReference type="SAM" id="Phobius"/>
    </source>
</evidence>
<evidence type="ECO:0000256" key="5">
    <source>
        <dbReference type="ARBA" id="ARBA00022597"/>
    </source>
</evidence>
<dbReference type="PANTHER" id="PTHR33843:SF4">
    <property type="entry name" value="ASCORBATE-SPECIFIC PTS SYSTEM EIIC COMPONENT"/>
    <property type="match status" value="1"/>
</dbReference>
<dbReference type="PANTHER" id="PTHR33843">
    <property type="entry name" value="ASCORBATE-SPECIFIC PTS SYSTEM EIIC COMPONENT"/>
    <property type="match status" value="1"/>
</dbReference>
<feature type="transmembrane region" description="Helical" evidence="14">
    <location>
        <begin position="336"/>
        <end position="360"/>
    </location>
</feature>
<evidence type="ECO:0000256" key="2">
    <source>
        <dbReference type="ARBA" id="ARBA00011738"/>
    </source>
</evidence>
<evidence type="ECO:0000256" key="13">
    <source>
        <dbReference type="ARBA" id="ARBA00042859"/>
    </source>
</evidence>
<dbReference type="NCBIfam" id="NF009553">
    <property type="entry name" value="PRK12997.1-5"/>
    <property type="match status" value="1"/>
</dbReference>
<evidence type="ECO:0000313" key="16">
    <source>
        <dbReference type="Proteomes" id="UP001315967"/>
    </source>
</evidence>
<dbReference type="InterPro" id="IPR004703">
    <property type="entry name" value="PTS_sugar-sp_permease"/>
</dbReference>
<gene>
    <name evidence="15" type="ORF">NRE15_12825</name>
</gene>